<accession>A0ACD3A0F6</accession>
<keyword evidence="2" id="KW-1185">Reference proteome</keyword>
<evidence type="ECO:0000313" key="2">
    <source>
        <dbReference type="Proteomes" id="UP000308600"/>
    </source>
</evidence>
<evidence type="ECO:0000313" key="1">
    <source>
        <dbReference type="EMBL" id="TFK59097.1"/>
    </source>
</evidence>
<dbReference type="Proteomes" id="UP000308600">
    <property type="component" value="Unassembled WGS sequence"/>
</dbReference>
<proteinExistence type="predicted"/>
<reference evidence="1 2" key="1">
    <citation type="journal article" date="2019" name="Nat. Ecol. Evol.">
        <title>Megaphylogeny resolves global patterns of mushroom evolution.</title>
        <authorList>
            <person name="Varga T."/>
            <person name="Krizsan K."/>
            <person name="Foldi C."/>
            <person name="Dima B."/>
            <person name="Sanchez-Garcia M."/>
            <person name="Sanchez-Ramirez S."/>
            <person name="Szollosi G.J."/>
            <person name="Szarkandi J.G."/>
            <person name="Papp V."/>
            <person name="Albert L."/>
            <person name="Andreopoulos W."/>
            <person name="Angelini C."/>
            <person name="Antonin V."/>
            <person name="Barry K.W."/>
            <person name="Bougher N.L."/>
            <person name="Buchanan P."/>
            <person name="Buyck B."/>
            <person name="Bense V."/>
            <person name="Catcheside P."/>
            <person name="Chovatia M."/>
            <person name="Cooper J."/>
            <person name="Damon W."/>
            <person name="Desjardin D."/>
            <person name="Finy P."/>
            <person name="Geml J."/>
            <person name="Haridas S."/>
            <person name="Hughes K."/>
            <person name="Justo A."/>
            <person name="Karasinski D."/>
            <person name="Kautmanova I."/>
            <person name="Kiss B."/>
            <person name="Kocsube S."/>
            <person name="Kotiranta H."/>
            <person name="LaButti K.M."/>
            <person name="Lechner B.E."/>
            <person name="Liimatainen K."/>
            <person name="Lipzen A."/>
            <person name="Lukacs Z."/>
            <person name="Mihaltcheva S."/>
            <person name="Morgado L.N."/>
            <person name="Niskanen T."/>
            <person name="Noordeloos M.E."/>
            <person name="Ohm R.A."/>
            <person name="Ortiz-Santana B."/>
            <person name="Ovrebo C."/>
            <person name="Racz N."/>
            <person name="Riley R."/>
            <person name="Savchenko A."/>
            <person name="Shiryaev A."/>
            <person name="Soop K."/>
            <person name="Spirin V."/>
            <person name="Szebenyi C."/>
            <person name="Tomsovsky M."/>
            <person name="Tulloss R.E."/>
            <person name="Uehling J."/>
            <person name="Grigoriev I.V."/>
            <person name="Vagvolgyi C."/>
            <person name="Papp T."/>
            <person name="Martin F.M."/>
            <person name="Miettinen O."/>
            <person name="Hibbett D.S."/>
            <person name="Nagy L.G."/>
        </authorList>
    </citation>
    <scope>NUCLEOTIDE SEQUENCE [LARGE SCALE GENOMIC DNA]</scope>
    <source>
        <strain evidence="1 2">NL-1719</strain>
    </source>
</reference>
<protein>
    <submittedName>
        <fullName evidence="1">FAD/NAD(P)-binding domain-containing protein</fullName>
    </submittedName>
</protein>
<gene>
    <name evidence="1" type="ORF">BDN72DRAFT_966162</name>
</gene>
<dbReference type="EMBL" id="ML209082">
    <property type="protein sequence ID" value="TFK59097.1"/>
    <property type="molecule type" value="Genomic_DNA"/>
</dbReference>
<name>A0ACD3A0F6_9AGAR</name>
<organism evidence="1 2">
    <name type="scientific">Pluteus cervinus</name>
    <dbReference type="NCBI Taxonomy" id="181527"/>
    <lineage>
        <taxon>Eukaryota</taxon>
        <taxon>Fungi</taxon>
        <taxon>Dikarya</taxon>
        <taxon>Basidiomycota</taxon>
        <taxon>Agaricomycotina</taxon>
        <taxon>Agaricomycetes</taxon>
        <taxon>Agaricomycetidae</taxon>
        <taxon>Agaricales</taxon>
        <taxon>Pluteineae</taxon>
        <taxon>Pluteaceae</taxon>
        <taxon>Pluteus</taxon>
    </lineage>
</organism>
<sequence length="606" mass="67437">MSEELSNYLPTLNILNASLATEIDAIGIASTWLDIFASRIAALDVKGVTDLFIPEESWWRDILALTWDFRTFKGSSKISQFLSDRLHLTSPTNFKLRPELTNFHQPFPDLAWVQLIFDFETDVGLGFGIARLVPTSSGEWKAHVVFTNLEELKGHPEKTGPLRNFSPDHGQWETSRLAENEFRDADPTVLIVGGGHSGLDIAARLKVAGISALIVEKNETIGDNWRNRYESLCLHDPVWYNHLPYLPFPPTWPVYTPAKKLAGWLQHYAEALELNVWTSSQVTKATQDDAGKWHVTVRKADGQDRVFIANHLIFATGFGGGPSRGNLPKYPGMDIFKGQLLHSLQHKKATDHAGKKVVVIGACTSAHDICQDYYQHGVDVTMFQRSSTYVMSVKNGFKVAFSRLYSEVSPPTHIADRLSASFPTYMTVGLTQRSVKVIAELDKDLLEGLHKVGFRTNFGIQDTGIHFLVRTSAGGYYLDTGASQLIADGKIKLKNDSQISHFTETGIKFENGSELAADVVVFATGLGDSRDHIRSICGDEIASKCNPLWGLNAEGELNGCWRDLGLKGLWYMIGHLAWARFHSKHVALQIKAMEEGIFSTRYSTSP</sequence>